<dbReference type="EMBL" id="CP031337">
    <property type="protein sequence ID" value="AXK40921.1"/>
    <property type="molecule type" value="Genomic_DNA"/>
</dbReference>
<dbReference type="KEGG" id="ccah:DWG20_15620"/>
<dbReference type="Proteomes" id="UP000254537">
    <property type="component" value="Chromosome"/>
</dbReference>
<reference evidence="2 3" key="1">
    <citation type="submission" date="2018-07" db="EMBL/GenBank/DDBJ databases">
        <title>Crenobacter cavernae sp. nov., isolated from a karst cave.</title>
        <authorList>
            <person name="Zhu H."/>
        </authorList>
    </citation>
    <scope>NUCLEOTIDE SEQUENCE [LARGE SCALE GENOMIC DNA]</scope>
    <source>
        <strain evidence="2 3">K1W11S-77</strain>
    </source>
</reference>
<evidence type="ECO:0000313" key="3">
    <source>
        <dbReference type="Proteomes" id="UP000254537"/>
    </source>
</evidence>
<protein>
    <submittedName>
        <fullName evidence="2">Type IV pilus modification protein PilV</fullName>
    </submittedName>
</protein>
<evidence type="ECO:0000313" key="2">
    <source>
        <dbReference type="EMBL" id="AXK40921.1"/>
    </source>
</evidence>
<dbReference type="InterPro" id="IPR013362">
    <property type="entry name" value="Pilus_4_PilV"/>
</dbReference>
<feature type="domain" description="Type IV pilin Tt1218-like" evidence="1">
    <location>
        <begin position="34"/>
        <end position="70"/>
    </location>
</feature>
<proteinExistence type="predicted"/>
<sequence>MPPPLRAKTRGSTMMEILVAILVLGLGLLGFAGLHARSLANTHSAYLRSQATILTHDAVERMRVNRAAAKKGSYNTVIGSVPAGGSVAGDDLAEWKQNLGQALPGGDGSITVDGNSAVTITLRWNERRDGTPTTFTTQTTF</sequence>
<dbReference type="NCBIfam" id="TIGR02523">
    <property type="entry name" value="type_IV_pilV"/>
    <property type="match status" value="1"/>
</dbReference>
<evidence type="ECO:0000259" key="1">
    <source>
        <dbReference type="Pfam" id="PF22150"/>
    </source>
</evidence>
<name>A0A345YAG9_9NEIS</name>
<gene>
    <name evidence="2" type="primary">pilV</name>
    <name evidence="2" type="ORF">DWG20_15620</name>
</gene>
<accession>A0A345YAG9</accession>
<dbReference type="AlphaFoldDB" id="A0A345YAG9"/>
<dbReference type="InterPro" id="IPR054402">
    <property type="entry name" value="Tt1218-like_dom"/>
</dbReference>
<dbReference type="Pfam" id="PF22150">
    <property type="entry name" value="Tt1218-like"/>
    <property type="match status" value="1"/>
</dbReference>
<organism evidence="2 3">
    <name type="scientific">Crenobacter cavernae</name>
    <dbReference type="NCBI Taxonomy" id="2290923"/>
    <lineage>
        <taxon>Bacteria</taxon>
        <taxon>Pseudomonadati</taxon>
        <taxon>Pseudomonadota</taxon>
        <taxon>Betaproteobacteria</taxon>
        <taxon>Neisseriales</taxon>
        <taxon>Neisseriaceae</taxon>
        <taxon>Crenobacter</taxon>
    </lineage>
</organism>
<dbReference type="OrthoDB" id="8906930at2"/>